<evidence type="ECO:0000313" key="5">
    <source>
        <dbReference type="Proteomes" id="UP000034607"/>
    </source>
</evidence>
<dbReference type="CDD" id="cd24098">
    <property type="entry name" value="ASKHA_NBD_TobZ_N"/>
    <property type="match status" value="1"/>
</dbReference>
<dbReference type="SUPFAM" id="SSF53067">
    <property type="entry name" value="Actin-like ATPase domain"/>
    <property type="match status" value="1"/>
</dbReference>
<evidence type="ECO:0000313" key="4">
    <source>
        <dbReference type="EMBL" id="KKU56444.1"/>
    </source>
</evidence>
<proteinExistence type="inferred from homology"/>
<dbReference type="PANTHER" id="PTHR34847">
    <property type="entry name" value="NODULATION PROTEIN U"/>
    <property type="match status" value="1"/>
</dbReference>
<dbReference type="GO" id="GO:0016740">
    <property type="term" value="F:transferase activity"/>
    <property type="evidence" value="ECO:0007669"/>
    <property type="project" value="UniProtKB-KW"/>
</dbReference>
<evidence type="ECO:0000256" key="1">
    <source>
        <dbReference type="ARBA" id="ARBA00006129"/>
    </source>
</evidence>
<dbReference type="EMBL" id="LCNM01000008">
    <property type="protein sequence ID" value="KKU56444.1"/>
    <property type="molecule type" value="Genomic_DNA"/>
</dbReference>
<dbReference type="InterPro" id="IPR043129">
    <property type="entry name" value="ATPase_NBD"/>
</dbReference>
<dbReference type="PANTHER" id="PTHR34847:SF1">
    <property type="entry name" value="NODULATION PROTEIN U"/>
    <property type="match status" value="1"/>
</dbReference>
<dbReference type="InterPro" id="IPR031730">
    <property type="entry name" value="Carbam_trans_C"/>
</dbReference>
<accession>A0A0G1RGJ2</accession>
<gene>
    <name evidence="4" type="ORF">UX78_C0008G0008</name>
</gene>
<dbReference type="Proteomes" id="UP000034607">
    <property type="component" value="Unassembled WGS sequence"/>
</dbReference>
<organism evidence="4 5">
    <name type="scientific">Candidatus Amesbacteria bacterium GW2011_GWA2_47_11</name>
    <dbReference type="NCBI Taxonomy" id="1618357"/>
    <lineage>
        <taxon>Bacteria</taxon>
        <taxon>Candidatus Amesiibacteriota</taxon>
    </lineage>
</organism>
<name>A0A0G1RGJ2_9BACT</name>
<feature type="domain" description="Carbamoyltransferase" evidence="2">
    <location>
        <begin position="6"/>
        <end position="343"/>
    </location>
</feature>
<dbReference type="Gene3D" id="3.90.870.20">
    <property type="entry name" value="Carbamoyltransferase, C-terminal domain"/>
    <property type="match status" value="1"/>
</dbReference>
<protein>
    <submittedName>
        <fullName evidence="4">Carbamoyl transferase</fullName>
    </submittedName>
</protein>
<evidence type="ECO:0000259" key="2">
    <source>
        <dbReference type="Pfam" id="PF02543"/>
    </source>
</evidence>
<dbReference type="AlphaFoldDB" id="A0A0G1RGJ2"/>
<reference evidence="4 5" key="1">
    <citation type="journal article" date="2015" name="Nature">
        <title>rRNA introns, odd ribosomes, and small enigmatic genomes across a large radiation of phyla.</title>
        <authorList>
            <person name="Brown C.T."/>
            <person name="Hug L.A."/>
            <person name="Thomas B.C."/>
            <person name="Sharon I."/>
            <person name="Castelle C.J."/>
            <person name="Singh A."/>
            <person name="Wilkins M.J."/>
            <person name="Williams K.H."/>
            <person name="Banfield J.F."/>
        </authorList>
    </citation>
    <scope>NUCLEOTIDE SEQUENCE [LARGE SCALE GENOMIC DNA]</scope>
</reference>
<feature type="domain" description="Carbamoyltransferase C-terminal" evidence="3">
    <location>
        <begin position="390"/>
        <end position="558"/>
    </location>
</feature>
<dbReference type="Gene3D" id="3.30.420.40">
    <property type="match status" value="2"/>
</dbReference>
<dbReference type="InterPro" id="IPR003696">
    <property type="entry name" value="Carbtransf_dom"/>
</dbReference>
<comment type="similarity">
    <text evidence="1">Belongs to the NodU/CmcH family.</text>
</comment>
<dbReference type="Pfam" id="PF16861">
    <property type="entry name" value="Carbam_trans_C"/>
    <property type="match status" value="1"/>
</dbReference>
<dbReference type="Pfam" id="PF02543">
    <property type="entry name" value="Carbam_trans_N"/>
    <property type="match status" value="1"/>
</dbReference>
<comment type="caution">
    <text evidence="4">The sequence shown here is derived from an EMBL/GenBank/DDBJ whole genome shotgun (WGS) entry which is preliminary data.</text>
</comment>
<dbReference type="InterPro" id="IPR038152">
    <property type="entry name" value="Carbam_trans_C_sf"/>
</dbReference>
<dbReference type="InterPro" id="IPR051338">
    <property type="entry name" value="NodU/CmcH_Carbamoyltrnsfr"/>
</dbReference>
<keyword evidence="4" id="KW-0808">Transferase</keyword>
<evidence type="ECO:0000259" key="3">
    <source>
        <dbReference type="Pfam" id="PF16861"/>
    </source>
</evidence>
<sequence>MSGYILGLTGWFTRSHDASACIIKDGSILAMVEEERFTRKKHAYDKTPLFSTLWCLDQVGITLDDIETVAIGWDYKKLYQIAGINESKLDNLYEIFFPKKYFSYAKKPKIELVSHHLAHAASTYYLSGNDKAAILIVDGQGEDVSTTFAIGNQGKIKIIQSFDIEHSLGYFYEAVSDFIGLGLDSAGKTMGLAPYGQPLYEFKQIDLTPGGYQVNLPLKPRDSSLDQQRRVVEAWKKELSKQFGSENLVKYPFDLLYGFTRRELELKKIHKDIAASAQRTLEQTLVHLAKALVKKTGVSNICMAGGVALNCSANTLIARLPEVSNLYIPPNTSDAGVSAGAALYVGGKKANKALDTAYLGPSFNNNQIKSVLDKVKVKYKHTNSIGKDVAKLIFDGNIVSWFQGAEEIGPRALGNRSIVANPTKPGMSERVNDAKNREHWRPLAPSILEEKTSLYLEESFPSPFMLHTFNVKPQYRDKIPGVVHLDNSTRPQTVSKLTNPKYHDMIHHFEKLSGYGLVLNTSFNGSREPIVCTPTDALLSFYGNSTDYLAIGDFIVTK</sequence>